<feature type="domain" description="Fibronectin type-III" evidence="4">
    <location>
        <begin position="380"/>
        <end position="476"/>
    </location>
</feature>
<gene>
    <name evidence="5" type="ORF">BJ993_001086</name>
</gene>
<keyword evidence="2" id="KW-0119">Carbohydrate metabolism</keyword>
<dbReference type="SUPFAM" id="SSF63829">
    <property type="entry name" value="Calcium-dependent phosphotriesterase"/>
    <property type="match status" value="1"/>
</dbReference>
<dbReference type="AlphaFoldDB" id="A0A7Y9ZID0"/>
<keyword evidence="1" id="KW-0326">Glycosidase</keyword>
<keyword evidence="3" id="KW-0732">Signal</keyword>
<dbReference type="SUPFAM" id="SSF69304">
    <property type="entry name" value="Tricorn protease N-terminal domain"/>
    <property type="match status" value="1"/>
</dbReference>
<proteinExistence type="predicted"/>
<dbReference type="SMART" id="SM00060">
    <property type="entry name" value="FN3"/>
    <property type="match status" value="1"/>
</dbReference>
<dbReference type="InterPro" id="IPR003961">
    <property type="entry name" value="FN3_dom"/>
</dbReference>
<reference evidence="5 6" key="1">
    <citation type="submission" date="2020-07" db="EMBL/GenBank/DDBJ databases">
        <title>Sequencing the genomes of 1000 actinobacteria strains.</title>
        <authorList>
            <person name="Klenk H.-P."/>
        </authorList>
    </citation>
    <scope>NUCLEOTIDE SEQUENCE [LARGE SCALE GENOMIC DNA]</scope>
    <source>
        <strain evidence="5 6">DSM 15131</strain>
    </source>
</reference>
<accession>A0A7Y9ZID0</accession>
<keyword evidence="2" id="KW-0624">Polysaccharide degradation</keyword>
<evidence type="ECO:0000256" key="2">
    <source>
        <dbReference type="ARBA" id="ARBA00023326"/>
    </source>
</evidence>
<organism evidence="5 6">
    <name type="scientific">Nocardioides aromaticivorans</name>
    <dbReference type="NCBI Taxonomy" id="200618"/>
    <lineage>
        <taxon>Bacteria</taxon>
        <taxon>Bacillati</taxon>
        <taxon>Actinomycetota</taxon>
        <taxon>Actinomycetes</taxon>
        <taxon>Propionibacteriales</taxon>
        <taxon>Nocardioidaceae</taxon>
        <taxon>Nocardioides</taxon>
    </lineage>
</organism>
<evidence type="ECO:0000259" key="4">
    <source>
        <dbReference type="PROSITE" id="PS50853"/>
    </source>
</evidence>
<evidence type="ECO:0000256" key="1">
    <source>
        <dbReference type="ARBA" id="ARBA00023295"/>
    </source>
</evidence>
<protein>
    <recommendedName>
        <fullName evidence="4">Fibronectin type-III domain-containing protein</fullName>
    </recommendedName>
</protein>
<feature type="signal peptide" evidence="3">
    <location>
        <begin position="1"/>
        <end position="36"/>
    </location>
</feature>
<dbReference type="GO" id="GO:0016798">
    <property type="term" value="F:hydrolase activity, acting on glycosyl bonds"/>
    <property type="evidence" value="ECO:0007669"/>
    <property type="project" value="UniProtKB-KW"/>
</dbReference>
<name>A0A7Y9ZID0_9ACTN</name>
<keyword evidence="1" id="KW-0378">Hydrolase</keyword>
<comment type="caution">
    <text evidence="5">The sequence shown here is derived from an EMBL/GenBank/DDBJ whole genome shotgun (WGS) entry which is preliminary data.</text>
</comment>
<dbReference type="InterPro" id="IPR036116">
    <property type="entry name" value="FN3_sf"/>
</dbReference>
<evidence type="ECO:0000256" key="3">
    <source>
        <dbReference type="SAM" id="SignalP"/>
    </source>
</evidence>
<dbReference type="RefSeq" id="WP_179648010.1">
    <property type="nucleotide sequence ID" value="NZ_JACBZM010000001.1"/>
</dbReference>
<dbReference type="GO" id="GO:0000272">
    <property type="term" value="P:polysaccharide catabolic process"/>
    <property type="evidence" value="ECO:0007669"/>
    <property type="project" value="UniProtKB-KW"/>
</dbReference>
<dbReference type="CDD" id="cd00063">
    <property type="entry name" value="FN3"/>
    <property type="match status" value="1"/>
</dbReference>
<dbReference type="Pfam" id="PF00041">
    <property type="entry name" value="fn3"/>
    <property type="match status" value="1"/>
</dbReference>
<dbReference type="Gene3D" id="2.60.40.10">
    <property type="entry name" value="Immunoglobulins"/>
    <property type="match status" value="1"/>
</dbReference>
<sequence length="651" mass="66194">MHVPRAHLPRTRRVGAGIATAAVVTAGLACLGPAHAADLADFPRTVDFTPTDLVATADDLYAVGYVGVDLDGDYQFDQLDGYVEAAGSGEKVSLGSGAWPTAVSASPDGSTLQVIGTRTDQEAPENGAGGHRWTIDTATMAVTASAGLGPGNVFDVASDGADTYVTTSLNDTATLRLLGGGEVSLGDSISPERLGVLPDGESSQVVVAGSDYVGQGTQATLRMVDGDVVGPKVVLGPDGGADEGVTGMDVDEVNGLVYVTTFRNVEDGPQEYGLNVIGPDTDLYVPIDYPVFSVAVSPDGGTVYLPGTGVSAYDVDRLTSYTEDDPAPAASLGGSGWVSLATVDPSGRLYAAMDHDVTDPDTGETLSTTKKLHALEAPPAPTGLAATTSEWDAGTLLASWTAAAGTGGATEDSVTYRISLQDQAGGEPVTSETFLTEEELSGLLPGHTYTLSVATTNGAFTSAPATTTWTAPTAVAAPSAVSVSGNVAVGSRLSVRTTGAWPAGTTLSYEWRNSAGQLLGRSSTLTVGAAQAGRRIKVSVTGELSGAVPATVTSAFSPTVALGTLAGRTPVISGTAKVGRTLSATVGTWTAGTRLTYRWTANGRTIPGATARSYRPTRAVVGQRIRVVVTGSKAGYRTLSRTSAPTGAVKR</sequence>
<evidence type="ECO:0000313" key="6">
    <source>
        <dbReference type="Proteomes" id="UP000562045"/>
    </source>
</evidence>
<feature type="chain" id="PRO_5030732127" description="Fibronectin type-III domain-containing protein" evidence="3">
    <location>
        <begin position="37"/>
        <end position="651"/>
    </location>
</feature>
<dbReference type="PROSITE" id="PS50853">
    <property type="entry name" value="FN3"/>
    <property type="match status" value="1"/>
</dbReference>
<evidence type="ECO:0000313" key="5">
    <source>
        <dbReference type="EMBL" id="NYI44006.1"/>
    </source>
</evidence>
<dbReference type="PROSITE" id="PS51257">
    <property type="entry name" value="PROKAR_LIPOPROTEIN"/>
    <property type="match status" value="1"/>
</dbReference>
<dbReference type="SUPFAM" id="SSF49265">
    <property type="entry name" value="Fibronectin type III"/>
    <property type="match status" value="1"/>
</dbReference>
<dbReference type="InterPro" id="IPR013783">
    <property type="entry name" value="Ig-like_fold"/>
</dbReference>
<dbReference type="Proteomes" id="UP000562045">
    <property type="component" value="Unassembled WGS sequence"/>
</dbReference>
<dbReference type="EMBL" id="JACBZM010000001">
    <property type="protein sequence ID" value="NYI44006.1"/>
    <property type="molecule type" value="Genomic_DNA"/>
</dbReference>
<dbReference type="Gene3D" id="2.60.40.2700">
    <property type="match status" value="2"/>
</dbReference>